<name>K6WT40_9MICO</name>
<proteinExistence type="predicted"/>
<dbReference type="Proteomes" id="UP000008366">
    <property type="component" value="Unassembled WGS sequence"/>
</dbReference>
<dbReference type="AlphaFoldDB" id="K6WT40"/>
<gene>
    <name evidence="2" type="ORF">KILIM_054_00110</name>
</gene>
<evidence type="ECO:0000313" key="2">
    <source>
        <dbReference type="EMBL" id="GAB97001.1"/>
    </source>
</evidence>
<comment type="caution">
    <text evidence="2">The sequence shown here is derived from an EMBL/GenBank/DDBJ whole genome shotgun (WGS) entry which is preliminary data.</text>
</comment>
<keyword evidence="3" id="KW-1185">Reference proteome</keyword>
<protein>
    <recommendedName>
        <fullName evidence="1">DUF5926 domain-containing protein</fullName>
    </recommendedName>
</protein>
<evidence type="ECO:0000259" key="1">
    <source>
        <dbReference type="Pfam" id="PF19348"/>
    </source>
</evidence>
<dbReference type="Pfam" id="PF19348">
    <property type="entry name" value="DUF5926"/>
    <property type="match status" value="1"/>
</dbReference>
<feature type="domain" description="DUF5926" evidence="1">
    <location>
        <begin position="28"/>
        <end position="310"/>
    </location>
</feature>
<sequence length="310" mass="33500">MGKASRRARKNAEQSAPKAVPAPYVARPFEGLPSETDWVAMREIVPAATGTVRLRADFADWAQGAGLEVPAELPERLTVTTALPAGWLGLHRGDGERFVALQSVPTRGDVSRDLALVVLALLAGNPGEPVTTVATPTMDTPRLQHLLDVDTPFDAQVHEGFDYWIAPDVTLEADARDSLREANEAIIPTVKLASTDSAYWCRVGERTHIRWVLPDDEDAATAALARLHAAGTLAGTDGLGQNTRFLGAFRADGVLAPVWDTDPEFDAQAYEQPMADLAQRYAAALGVTEPLNPQERRARAGLLSRQLTLR</sequence>
<accession>K6WT40</accession>
<dbReference type="STRING" id="1184609.KILIM_054_00110"/>
<dbReference type="RefSeq" id="WP_006593533.1">
    <property type="nucleotide sequence ID" value="NZ_BAHD01000054.1"/>
</dbReference>
<evidence type="ECO:0000313" key="3">
    <source>
        <dbReference type="Proteomes" id="UP000008366"/>
    </source>
</evidence>
<reference evidence="2 3" key="1">
    <citation type="submission" date="2012-08" db="EMBL/GenBank/DDBJ databases">
        <title>Whole genome shotgun sequence of Kineosphaera limosa NBRC 100340.</title>
        <authorList>
            <person name="Yoshida I."/>
            <person name="Isaki S."/>
            <person name="Hosoyama A."/>
            <person name="Tsuchikane K."/>
            <person name="Katsumata H."/>
            <person name="Ando Y."/>
            <person name="Ohji S."/>
            <person name="Hamada M."/>
            <person name="Tamura T."/>
            <person name="Yamazoe A."/>
            <person name="Yamazaki S."/>
            <person name="Fujita N."/>
        </authorList>
    </citation>
    <scope>NUCLEOTIDE SEQUENCE [LARGE SCALE GENOMIC DNA]</scope>
    <source>
        <strain evidence="2 3">NBRC 100340</strain>
    </source>
</reference>
<dbReference type="InterPro" id="IPR045970">
    <property type="entry name" value="DUF5926"/>
</dbReference>
<dbReference type="OrthoDB" id="5512013at2"/>
<dbReference type="eggNOG" id="COG3012">
    <property type="taxonomic scope" value="Bacteria"/>
</dbReference>
<dbReference type="EMBL" id="BAHD01000054">
    <property type="protein sequence ID" value="GAB97001.1"/>
    <property type="molecule type" value="Genomic_DNA"/>
</dbReference>
<organism evidence="2 3">
    <name type="scientific">Kineosphaera limosa NBRC 100340</name>
    <dbReference type="NCBI Taxonomy" id="1184609"/>
    <lineage>
        <taxon>Bacteria</taxon>
        <taxon>Bacillati</taxon>
        <taxon>Actinomycetota</taxon>
        <taxon>Actinomycetes</taxon>
        <taxon>Micrococcales</taxon>
        <taxon>Dermatophilaceae</taxon>
        <taxon>Kineosphaera</taxon>
    </lineage>
</organism>